<proteinExistence type="predicted"/>
<evidence type="ECO:0000313" key="1">
    <source>
        <dbReference type="EMBL" id="CAG9112505.1"/>
    </source>
</evidence>
<organism evidence="1 2">
    <name type="scientific">Plutella xylostella</name>
    <name type="common">Diamondback moth</name>
    <name type="synonym">Plutella maculipennis</name>
    <dbReference type="NCBI Taxonomy" id="51655"/>
    <lineage>
        <taxon>Eukaryota</taxon>
        <taxon>Metazoa</taxon>
        <taxon>Ecdysozoa</taxon>
        <taxon>Arthropoda</taxon>
        <taxon>Hexapoda</taxon>
        <taxon>Insecta</taxon>
        <taxon>Pterygota</taxon>
        <taxon>Neoptera</taxon>
        <taxon>Endopterygota</taxon>
        <taxon>Lepidoptera</taxon>
        <taxon>Glossata</taxon>
        <taxon>Ditrysia</taxon>
        <taxon>Yponomeutoidea</taxon>
        <taxon>Plutellidae</taxon>
        <taxon>Plutella</taxon>
    </lineage>
</organism>
<dbReference type="PANTHER" id="PTHR47331:SF5">
    <property type="entry name" value="RIBONUCLEASE H"/>
    <property type="match status" value="1"/>
</dbReference>
<protein>
    <submittedName>
        <fullName evidence="1">(diamondback moth) hypothetical protein</fullName>
    </submittedName>
</protein>
<dbReference type="EMBL" id="CAJHNJ030000014">
    <property type="protein sequence ID" value="CAG9112505.1"/>
    <property type="molecule type" value="Genomic_DNA"/>
</dbReference>
<dbReference type="AlphaFoldDB" id="A0A8S4EAR1"/>
<dbReference type="Proteomes" id="UP000653454">
    <property type="component" value="Unassembled WGS sequence"/>
</dbReference>
<evidence type="ECO:0000313" key="2">
    <source>
        <dbReference type="Proteomes" id="UP000653454"/>
    </source>
</evidence>
<sequence>MHVQVKEDVLLKKFWELENEPDGITKRLTKEEEKCEEIFNTTYQRDQEGRYVVRLPFNTEDPECQYGQSQNIARKRFQLLEKKLMKNPGLKKDYEGVIEEYAQLNHMSLITDSEEKNNEKAVYLPHHAVVREDKETTKVRVVFDASCKGVNNVSLNDNLLVGPKLQQDLRHILMRWRSHQICLVLIW</sequence>
<comment type="caution">
    <text evidence="1">The sequence shown here is derived from an EMBL/GenBank/DDBJ whole genome shotgun (WGS) entry which is preliminary data.</text>
</comment>
<keyword evidence="2" id="KW-1185">Reference proteome</keyword>
<reference evidence="1" key="1">
    <citation type="submission" date="2020-11" db="EMBL/GenBank/DDBJ databases">
        <authorList>
            <person name="Whiteford S."/>
        </authorList>
    </citation>
    <scope>NUCLEOTIDE SEQUENCE</scope>
</reference>
<accession>A0A8S4EAR1</accession>
<dbReference type="PANTHER" id="PTHR47331">
    <property type="entry name" value="PHD-TYPE DOMAIN-CONTAINING PROTEIN"/>
    <property type="match status" value="1"/>
</dbReference>
<gene>
    <name evidence="1" type="ORF">PLXY2_LOCUS4885</name>
</gene>
<name>A0A8S4EAR1_PLUXY</name>